<sequence>MRSLIIAVDFDGTIVEDAYPRIGKPQLFAFETLKALHKERHRLILWTCRKGESLKAAVNFCRENGIEFYSVNSNFPGEPLGADDSPKIVADLYIDDRNLGGFPGWDQVWRKLKPDHELPEVEERPRGLIQRIFG</sequence>
<reference evidence="1" key="2">
    <citation type="journal article" date="2024" name="Antonie Van Leeuwenhoek">
        <title>Roseihalotalea indica gen. nov., sp. nov., a halophilic Bacteroidetes from mesopelagic Southwest Indian Ocean with higher carbohydrate metabolic potential.</title>
        <authorList>
            <person name="Chen B."/>
            <person name="Zhang M."/>
            <person name="Lin D."/>
            <person name="Ye J."/>
            <person name="Tang K."/>
        </authorList>
    </citation>
    <scope>NUCLEOTIDE SEQUENCE</scope>
    <source>
        <strain evidence="1">TK19036</strain>
    </source>
</reference>
<dbReference type="SUPFAM" id="SSF56784">
    <property type="entry name" value="HAD-like"/>
    <property type="match status" value="1"/>
</dbReference>
<gene>
    <name evidence="1" type="ORF">K4G66_11150</name>
</gene>
<dbReference type="InterPro" id="IPR036412">
    <property type="entry name" value="HAD-like_sf"/>
</dbReference>
<dbReference type="GO" id="GO:0016787">
    <property type="term" value="F:hydrolase activity"/>
    <property type="evidence" value="ECO:0007669"/>
    <property type="project" value="UniProtKB-KW"/>
</dbReference>
<dbReference type="NCBIfam" id="NF046079">
    <property type="entry name" value="HAD_phos_BT0820"/>
    <property type="match status" value="1"/>
</dbReference>
<dbReference type="EMBL" id="CP120682">
    <property type="protein sequence ID" value="WKN39249.1"/>
    <property type="molecule type" value="Genomic_DNA"/>
</dbReference>
<dbReference type="PIRSF" id="PIRSF020079">
    <property type="entry name" value="UCP020079"/>
    <property type="match status" value="1"/>
</dbReference>
<reference evidence="1" key="1">
    <citation type="journal article" date="2023" name="Comput. Struct. Biotechnol. J.">
        <title>Discovery of a novel marine Bacteroidetes with a rich repertoire of carbohydrate-active enzymes.</title>
        <authorList>
            <person name="Chen B."/>
            <person name="Liu G."/>
            <person name="Chen Q."/>
            <person name="Wang H."/>
            <person name="Liu L."/>
            <person name="Tang K."/>
        </authorList>
    </citation>
    <scope>NUCLEOTIDE SEQUENCE</scope>
    <source>
        <strain evidence="1">TK19036</strain>
    </source>
</reference>
<proteinExistence type="predicted"/>
<name>A0AA49JHL4_9BACT</name>
<dbReference type="AlphaFoldDB" id="A0AA49JHL4"/>
<dbReference type="InterPro" id="IPR016769">
    <property type="entry name" value="Phage_SP01_Orf1"/>
</dbReference>
<organism evidence="1">
    <name type="scientific">Roseihalotalea indica</name>
    <dbReference type="NCBI Taxonomy" id="2867963"/>
    <lineage>
        <taxon>Bacteria</taxon>
        <taxon>Pseudomonadati</taxon>
        <taxon>Bacteroidota</taxon>
        <taxon>Cytophagia</taxon>
        <taxon>Cytophagales</taxon>
        <taxon>Catalimonadaceae</taxon>
        <taxon>Roseihalotalea</taxon>
    </lineage>
</organism>
<keyword evidence="1" id="KW-0378">Hydrolase</keyword>
<dbReference type="Gene3D" id="3.40.50.1000">
    <property type="entry name" value="HAD superfamily/HAD-like"/>
    <property type="match status" value="1"/>
</dbReference>
<evidence type="ECO:0000313" key="1">
    <source>
        <dbReference type="EMBL" id="WKN39249.1"/>
    </source>
</evidence>
<dbReference type="InterPro" id="IPR023214">
    <property type="entry name" value="HAD_sf"/>
</dbReference>
<protein>
    <submittedName>
        <fullName evidence="1">Hydrolase</fullName>
    </submittedName>
</protein>
<accession>A0AA49JHL4</accession>